<accession>A0A8H8XEW8</accession>
<protein>
    <submittedName>
        <fullName evidence="1">Uncharacterized protein</fullName>
    </submittedName>
</protein>
<gene>
    <name evidence="1" type="ORF">THERMOS_2192</name>
</gene>
<reference evidence="1 2" key="1">
    <citation type="submission" date="2020-05" db="EMBL/GenBank/DDBJ databases">
        <authorList>
            <person name="Petersen J."/>
            <person name="Sayavedra L."/>
        </authorList>
    </citation>
    <scope>NUCLEOTIDE SEQUENCE [LARGE SCALE GENOMIC DNA]</scope>
    <source>
        <strain evidence="1">B thermophilus SOXS</strain>
    </source>
</reference>
<comment type="caution">
    <text evidence="1">The sequence shown here is derived from an EMBL/GenBank/DDBJ whole genome shotgun (WGS) entry which is preliminary data.</text>
</comment>
<name>A0A8H8XEW8_9GAMM</name>
<organism evidence="1 2">
    <name type="scientific">Bathymodiolus thermophilus thioautotrophic gill symbiont</name>
    <dbReference type="NCBI Taxonomy" id="2360"/>
    <lineage>
        <taxon>Bacteria</taxon>
        <taxon>Pseudomonadati</taxon>
        <taxon>Pseudomonadota</taxon>
        <taxon>Gammaproteobacteria</taxon>
        <taxon>sulfur-oxidizing symbionts</taxon>
    </lineage>
</organism>
<proteinExistence type="predicted"/>
<dbReference type="Proteomes" id="UP000643672">
    <property type="component" value="Unassembled WGS sequence"/>
</dbReference>
<sequence>MRLCIFCKVFLVNNLSVFVEIRTFFNARVSQFRFYIVNKPLKITFRRATASFKNTSKPQSL</sequence>
<evidence type="ECO:0000313" key="2">
    <source>
        <dbReference type="Proteomes" id="UP000643672"/>
    </source>
</evidence>
<dbReference type="AlphaFoldDB" id="A0A8H8XEW8"/>
<keyword evidence="2" id="KW-1185">Reference proteome</keyword>
<dbReference type="EMBL" id="CAESAQ020000093">
    <property type="protein sequence ID" value="CAB5505819.1"/>
    <property type="molecule type" value="Genomic_DNA"/>
</dbReference>
<evidence type="ECO:0000313" key="1">
    <source>
        <dbReference type="EMBL" id="CAB5505819.1"/>
    </source>
</evidence>